<dbReference type="Proteomes" id="UP000799770">
    <property type="component" value="Unassembled WGS sequence"/>
</dbReference>
<protein>
    <submittedName>
        <fullName evidence="1">Uncharacterized protein</fullName>
    </submittedName>
</protein>
<name>A0A6A5YTH7_9PLEO</name>
<evidence type="ECO:0000313" key="2">
    <source>
        <dbReference type="Proteomes" id="UP000799770"/>
    </source>
</evidence>
<evidence type="ECO:0000313" key="1">
    <source>
        <dbReference type="EMBL" id="KAF2109441.1"/>
    </source>
</evidence>
<accession>A0A6A5YTH7</accession>
<gene>
    <name evidence="1" type="ORF">BDV96DRAFT_691868</name>
</gene>
<reference evidence="1" key="1">
    <citation type="journal article" date="2020" name="Stud. Mycol.">
        <title>101 Dothideomycetes genomes: a test case for predicting lifestyles and emergence of pathogens.</title>
        <authorList>
            <person name="Haridas S."/>
            <person name="Albert R."/>
            <person name="Binder M."/>
            <person name="Bloem J."/>
            <person name="Labutti K."/>
            <person name="Salamov A."/>
            <person name="Andreopoulos B."/>
            <person name="Baker S."/>
            <person name="Barry K."/>
            <person name="Bills G."/>
            <person name="Bluhm B."/>
            <person name="Cannon C."/>
            <person name="Castanera R."/>
            <person name="Culley D."/>
            <person name="Daum C."/>
            <person name="Ezra D."/>
            <person name="Gonzalez J."/>
            <person name="Henrissat B."/>
            <person name="Kuo A."/>
            <person name="Liang C."/>
            <person name="Lipzen A."/>
            <person name="Lutzoni F."/>
            <person name="Magnuson J."/>
            <person name="Mondo S."/>
            <person name="Nolan M."/>
            <person name="Ohm R."/>
            <person name="Pangilinan J."/>
            <person name="Park H.-J."/>
            <person name="Ramirez L."/>
            <person name="Alfaro M."/>
            <person name="Sun H."/>
            <person name="Tritt A."/>
            <person name="Yoshinaga Y."/>
            <person name="Zwiers L.-H."/>
            <person name="Turgeon B."/>
            <person name="Goodwin S."/>
            <person name="Spatafora J."/>
            <person name="Crous P."/>
            <person name="Grigoriev I."/>
        </authorList>
    </citation>
    <scope>NUCLEOTIDE SEQUENCE</scope>
    <source>
        <strain evidence="1">CBS 627.86</strain>
    </source>
</reference>
<organism evidence="1 2">
    <name type="scientific">Lophiotrema nucula</name>
    <dbReference type="NCBI Taxonomy" id="690887"/>
    <lineage>
        <taxon>Eukaryota</taxon>
        <taxon>Fungi</taxon>
        <taxon>Dikarya</taxon>
        <taxon>Ascomycota</taxon>
        <taxon>Pezizomycotina</taxon>
        <taxon>Dothideomycetes</taxon>
        <taxon>Pleosporomycetidae</taxon>
        <taxon>Pleosporales</taxon>
        <taxon>Lophiotremataceae</taxon>
        <taxon>Lophiotrema</taxon>
    </lineage>
</organism>
<keyword evidence="2" id="KW-1185">Reference proteome</keyword>
<proteinExistence type="predicted"/>
<dbReference type="AlphaFoldDB" id="A0A6A5YTH7"/>
<sequence>MASFNTLPEEIIDQIVSHFSYDPAFFAKLGCQSNKIDHIVRPDYAKNQIVLSSLSLVSKKLHRIVEPHLYRVIKIVVAEPGEGVLTRSVSLLYRTLLWYPKLSDHTKVLLVESKIEIAVPGLWNEGQHLILENPMHDVDQLYDRQRRISHCRSMVGFNQSISNYFITDFSGFSTFANALPSLERLSLCGDGPWPLERNGPTLIETAKNVISRHSFRMLDIWANSWDKGQVSIVVGCANYSVHDSTKKVYSFELQASGPGGNGCMETALRNVDFDTTEDPEPWLHFDQQSRADILQGVLKLIAQATKHFTFPVSVYKVTECAFEDSCIEKIKEACNRQAVSLNFTDSGETK</sequence>
<dbReference type="OrthoDB" id="2522477at2759"/>
<dbReference type="EMBL" id="ML977342">
    <property type="protein sequence ID" value="KAF2109441.1"/>
    <property type="molecule type" value="Genomic_DNA"/>
</dbReference>